<protein>
    <submittedName>
        <fullName evidence="1">Uncharacterized protein</fullName>
    </submittedName>
</protein>
<evidence type="ECO:0000313" key="1">
    <source>
        <dbReference type="EMBL" id="MBP2019090.1"/>
    </source>
</evidence>
<dbReference type="Pfam" id="PF18982">
    <property type="entry name" value="JetA"/>
    <property type="match status" value="1"/>
</dbReference>
<gene>
    <name evidence="1" type="ORF">J2Z79_002507</name>
</gene>
<name>A0ABS4JU98_9FIRM</name>
<dbReference type="Proteomes" id="UP001519289">
    <property type="component" value="Unassembled WGS sequence"/>
</dbReference>
<reference evidence="1 2" key="1">
    <citation type="submission" date="2021-03" db="EMBL/GenBank/DDBJ databases">
        <title>Genomic Encyclopedia of Type Strains, Phase IV (KMG-IV): sequencing the most valuable type-strain genomes for metagenomic binning, comparative biology and taxonomic classification.</title>
        <authorList>
            <person name="Goeker M."/>
        </authorList>
    </citation>
    <scope>NUCLEOTIDE SEQUENCE [LARGE SCALE GENOMIC DNA]</scope>
    <source>
        <strain evidence="1 2">DSM 27138</strain>
    </source>
</reference>
<dbReference type="RefSeq" id="WP_209467210.1">
    <property type="nucleotide sequence ID" value="NZ_JAGGLG010000022.1"/>
</dbReference>
<evidence type="ECO:0000313" key="2">
    <source>
        <dbReference type="Proteomes" id="UP001519289"/>
    </source>
</evidence>
<comment type="caution">
    <text evidence="1">The sequence shown here is derived from an EMBL/GenBank/DDBJ whole genome shotgun (WGS) entry which is preliminary data.</text>
</comment>
<dbReference type="EMBL" id="JAGGLG010000022">
    <property type="protein sequence ID" value="MBP2019090.1"/>
    <property type="molecule type" value="Genomic_DNA"/>
</dbReference>
<sequence>MELFAVLPERLFSVLASPARAVYAHVLFLIYDLHKQELYGTPREAIIDATAAYLEAEAITEADLEAEDGAALSPRDRAGAILRRLQETGWLEIEQRTDYQQYVNLADYAIAILDTLDRLRRGERTEYSGYVLATYVALTADEAEQNPGLAIGKAYEQTTLLVRDLKSLHQNIKRYTEQLLQQKTPREILAMHFGDYKLEVLDRAYHRLKTTDNVSRFRPRILARIDAWTAEPGWVARAAAEEVRRGRQPSQEAAEEAIRAQLAFIRNSYEQMDDLLDEIDRRNAQYAKASFEYVRYLLSEGEDTEGRLVNLLQHLGAQLNAGTVAADDPCGLDGLFALGAVQTLEATSLFTPRTQRRTHKPQPLVAPALDAAEREAARKRARQRLSAAITYRRIDEYVQARLGDRREMRAADLGVETVDDFVRLIYIAAYGRSRRVGYRVDLTGERITGGGGRFSFRNIKIRRK</sequence>
<organism evidence="1 2">
    <name type="scientific">Symbiobacterium terraclitae</name>
    <dbReference type="NCBI Taxonomy" id="557451"/>
    <lineage>
        <taxon>Bacteria</taxon>
        <taxon>Bacillati</taxon>
        <taxon>Bacillota</taxon>
        <taxon>Clostridia</taxon>
        <taxon>Eubacteriales</taxon>
        <taxon>Symbiobacteriaceae</taxon>
        <taxon>Symbiobacterium</taxon>
    </lineage>
</organism>
<proteinExistence type="predicted"/>
<keyword evidence="2" id="KW-1185">Reference proteome</keyword>
<accession>A0ABS4JU98</accession>
<dbReference type="InterPro" id="IPR043773">
    <property type="entry name" value="JetA"/>
</dbReference>